<evidence type="ECO:0000313" key="1">
    <source>
        <dbReference type="EMBL" id="CAL1360879.1"/>
    </source>
</evidence>
<protein>
    <submittedName>
        <fullName evidence="1">Uncharacterized protein</fullName>
    </submittedName>
</protein>
<accession>A0AAV2CWI0</accession>
<evidence type="ECO:0000313" key="2">
    <source>
        <dbReference type="Proteomes" id="UP001497516"/>
    </source>
</evidence>
<proteinExistence type="predicted"/>
<dbReference type="EMBL" id="OZ034814">
    <property type="protein sequence ID" value="CAL1360879.1"/>
    <property type="molecule type" value="Genomic_DNA"/>
</dbReference>
<organism evidence="1 2">
    <name type="scientific">Linum trigynum</name>
    <dbReference type="NCBI Taxonomy" id="586398"/>
    <lineage>
        <taxon>Eukaryota</taxon>
        <taxon>Viridiplantae</taxon>
        <taxon>Streptophyta</taxon>
        <taxon>Embryophyta</taxon>
        <taxon>Tracheophyta</taxon>
        <taxon>Spermatophyta</taxon>
        <taxon>Magnoliopsida</taxon>
        <taxon>eudicotyledons</taxon>
        <taxon>Gunneridae</taxon>
        <taxon>Pentapetalae</taxon>
        <taxon>rosids</taxon>
        <taxon>fabids</taxon>
        <taxon>Malpighiales</taxon>
        <taxon>Linaceae</taxon>
        <taxon>Linum</taxon>
    </lineage>
</organism>
<reference evidence="1 2" key="1">
    <citation type="submission" date="2024-04" db="EMBL/GenBank/DDBJ databases">
        <authorList>
            <person name="Fracassetti M."/>
        </authorList>
    </citation>
    <scope>NUCLEOTIDE SEQUENCE [LARGE SCALE GENOMIC DNA]</scope>
</reference>
<name>A0AAV2CWI0_9ROSI</name>
<dbReference type="AlphaFoldDB" id="A0AAV2CWI0"/>
<keyword evidence="2" id="KW-1185">Reference proteome</keyword>
<sequence length="143" mass="16064">MSVVKFNGLNFSEWAEHVQFHLGVLDLDLGLLSEKHTALTDASSAKEKSFHKVWERSNRLSIMFMQMTVANNIKSTFNDTESAKEFMNSVKSSSQSESADKSLAGTLRGTLTTMKFDGSRTMHAYRRNNEYCSKTKDHGNGSE</sequence>
<dbReference type="Proteomes" id="UP001497516">
    <property type="component" value="Chromosome 10"/>
</dbReference>
<gene>
    <name evidence="1" type="ORF">LTRI10_LOCUS8285</name>
</gene>